<evidence type="ECO:0000256" key="11">
    <source>
        <dbReference type="SAM" id="MobiDB-lite"/>
    </source>
</evidence>
<evidence type="ECO:0000256" key="2">
    <source>
        <dbReference type="ARBA" id="ARBA00006375"/>
    </source>
</evidence>
<organism evidence="13 14">
    <name type="scientific">Ectocarpus siliculosus</name>
    <name type="common">Brown alga</name>
    <name type="synonym">Conferva siliculosa</name>
    <dbReference type="NCBI Taxonomy" id="2880"/>
    <lineage>
        <taxon>Eukaryota</taxon>
        <taxon>Sar</taxon>
        <taxon>Stramenopiles</taxon>
        <taxon>Ochrophyta</taxon>
        <taxon>PX clade</taxon>
        <taxon>Phaeophyceae</taxon>
        <taxon>Ectocarpales</taxon>
        <taxon>Ectocarpaceae</taxon>
        <taxon>Ectocarpus</taxon>
    </lineage>
</organism>
<proteinExistence type="inferred from homology"/>
<dbReference type="InParanoid" id="D7FNB1"/>
<gene>
    <name evidence="13" type="ORF">Esi_0178_0024</name>
</gene>
<keyword evidence="7 9" id="KW-0472">Membrane</keyword>
<comment type="subcellular location">
    <subcellularLocation>
        <location evidence="1">Peroxisome membrane</location>
        <topology evidence="1">Multi-pass membrane protein</topology>
    </subcellularLocation>
</comment>
<feature type="transmembrane region" description="Helical" evidence="12">
    <location>
        <begin position="55"/>
        <end position="77"/>
    </location>
</feature>
<dbReference type="SUPFAM" id="SSF103506">
    <property type="entry name" value="Mitochondrial carrier"/>
    <property type="match status" value="1"/>
</dbReference>
<reference evidence="13 14" key="1">
    <citation type="journal article" date="2010" name="Nature">
        <title>The Ectocarpus genome and the independent evolution of multicellularity in brown algae.</title>
        <authorList>
            <person name="Cock J.M."/>
            <person name="Sterck L."/>
            <person name="Rouze P."/>
            <person name="Scornet D."/>
            <person name="Allen A.E."/>
            <person name="Amoutzias G."/>
            <person name="Anthouard V."/>
            <person name="Artiguenave F."/>
            <person name="Aury J.M."/>
            <person name="Badger J.H."/>
            <person name="Beszteri B."/>
            <person name="Billiau K."/>
            <person name="Bonnet E."/>
            <person name="Bothwell J.H."/>
            <person name="Bowler C."/>
            <person name="Boyen C."/>
            <person name="Brownlee C."/>
            <person name="Carrano C.J."/>
            <person name="Charrier B."/>
            <person name="Cho G.Y."/>
            <person name="Coelho S.M."/>
            <person name="Collen J."/>
            <person name="Corre E."/>
            <person name="Da Silva C."/>
            <person name="Delage L."/>
            <person name="Delaroque N."/>
            <person name="Dittami S.M."/>
            <person name="Doulbeau S."/>
            <person name="Elias M."/>
            <person name="Farnham G."/>
            <person name="Gachon C.M."/>
            <person name="Gschloessl B."/>
            <person name="Heesch S."/>
            <person name="Jabbari K."/>
            <person name="Jubin C."/>
            <person name="Kawai H."/>
            <person name="Kimura K."/>
            <person name="Kloareg B."/>
            <person name="Kupper F.C."/>
            <person name="Lang D."/>
            <person name="Le Bail A."/>
            <person name="Leblanc C."/>
            <person name="Lerouge P."/>
            <person name="Lohr M."/>
            <person name="Lopez P.J."/>
            <person name="Martens C."/>
            <person name="Maumus F."/>
            <person name="Michel G."/>
            <person name="Miranda-Saavedra D."/>
            <person name="Morales J."/>
            <person name="Moreau H."/>
            <person name="Motomura T."/>
            <person name="Nagasato C."/>
            <person name="Napoli C.A."/>
            <person name="Nelson D.R."/>
            <person name="Nyvall-Collen P."/>
            <person name="Peters A.F."/>
            <person name="Pommier C."/>
            <person name="Potin P."/>
            <person name="Poulain J."/>
            <person name="Quesneville H."/>
            <person name="Read B."/>
            <person name="Rensing S.A."/>
            <person name="Ritter A."/>
            <person name="Rousvoal S."/>
            <person name="Samanta M."/>
            <person name="Samson G."/>
            <person name="Schroeder D.C."/>
            <person name="Segurens B."/>
            <person name="Strittmatter M."/>
            <person name="Tonon T."/>
            <person name="Tregear J.W."/>
            <person name="Valentin K."/>
            <person name="von Dassow P."/>
            <person name="Yamagishi T."/>
            <person name="Van de Peer Y."/>
            <person name="Wincker P."/>
        </authorList>
    </citation>
    <scope>NUCLEOTIDE SEQUENCE [LARGE SCALE GENOMIC DNA]</scope>
    <source>
        <strain evidence="14">Ec32 / CCAP1310/4</strain>
    </source>
</reference>
<feature type="repeat" description="Solcar" evidence="9">
    <location>
        <begin position="110"/>
        <end position="192"/>
    </location>
</feature>
<sequence>MALLYPLDQVRAILQVDDDLAKECSAPGGAGVLGALSRLVRRHGRAGLWRGMVPVLITMGVSNFVYFYCFTGMKAALLSRRRVLRARGVRAGGAAKPLAGGARGEGGGGLTPLESVVASTIAGVINVLATTPLWVSNLRIKAGNGVGGLFSTLGSIGRHEGLAGLWSGTAPSLVLVSNPIIQFVVYETLKQALGRRHSHRNGEARRIITQPPDPRSAAGGGSRGGAGRPSVGLRSHEAFLLGATAKTISTLVTYPLQLAQAKLRAGRAARGGGTWQGQCNEQDDSSSPGGARGGFRSGVAWQLLTCWSGTVDVLVSVCRRNGVGGMYQGMRAKLLHTVLTSALLFLGYERLLEVIANSMAATTEAPPPPLLPVPGSTVAAATAAGLHSSIPKPCRNAPVS</sequence>
<keyword evidence="5" id="KW-0677">Repeat</keyword>
<evidence type="ECO:0000256" key="7">
    <source>
        <dbReference type="ARBA" id="ARBA00023136"/>
    </source>
</evidence>
<keyword evidence="4 9" id="KW-0812">Transmembrane</keyword>
<evidence type="ECO:0000313" key="14">
    <source>
        <dbReference type="Proteomes" id="UP000002630"/>
    </source>
</evidence>
<dbReference type="STRING" id="2880.D7FNB1"/>
<evidence type="ECO:0000256" key="10">
    <source>
        <dbReference type="RuleBase" id="RU000488"/>
    </source>
</evidence>
<dbReference type="PANTHER" id="PTHR45939:SF5">
    <property type="entry name" value="PEROXISOMAL MEMBRANE PROTEIN PMP34"/>
    <property type="match status" value="1"/>
</dbReference>
<dbReference type="GO" id="GO:0015217">
    <property type="term" value="F:ADP transmembrane transporter activity"/>
    <property type="evidence" value="ECO:0007669"/>
    <property type="project" value="TreeGrafter"/>
</dbReference>
<keyword evidence="6 12" id="KW-1133">Transmembrane helix</keyword>
<dbReference type="InterPro" id="IPR018108">
    <property type="entry name" value="MCP_transmembrane"/>
</dbReference>
<feature type="compositionally biased region" description="Gly residues" evidence="11">
    <location>
        <begin position="218"/>
        <end position="227"/>
    </location>
</feature>
<dbReference type="InterPro" id="IPR023395">
    <property type="entry name" value="MCP_dom_sf"/>
</dbReference>
<evidence type="ECO:0000256" key="6">
    <source>
        <dbReference type="ARBA" id="ARBA00022989"/>
    </source>
</evidence>
<evidence type="ECO:0000256" key="1">
    <source>
        <dbReference type="ARBA" id="ARBA00004585"/>
    </source>
</evidence>
<dbReference type="GO" id="GO:0080122">
    <property type="term" value="F:AMP transmembrane transporter activity"/>
    <property type="evidence" value="ECO:0007669"/>
    <property type="project" value="TreeGrafter"/>
</dbReference>
<feature type="repeat" description="Solcar" evidence="9">
    <location>
        <begin position="233"/>
        <end position="354"/>
    </location>
</feature>
<accession>D7FNB1</accession>
<evidence type="ECO:0008006" key="15">
    <source>
        <dbReference type="Google" id="ProtNLM"/>
    </source>
</evidence>
<dbReference type="GO" id="GO:0051724">
    <property type="term" value="F:NAD transmembrane transporter activity"/>
    <property type="evidence" value="ECO:0007669"/>
    <property type="project" value="TreeGrafter"/>
</dbReference>
<dbReference type="GO" id="GO:0044610">
    <property type="term" value="F:FMN transmembrane transporter activity"/>
    <property type="evidence" value="ECO:0007669"/>
    <property type="project" value="TreeGrafter"/>
</dbReference>
<dbReference type="InterPro" id="IPR052217">
    <property type="entry name" value="Mito/Peroxisomal_Carrier"/>
</dbReference>
<evidence type="ECO:0000256" key="4">
    <source>
        <dbReference type="ARBA" id="ARBA00022692"/>
    </source>
</evidence>
<protein>
    <recommendedName>
        <fullName evidence="15">Mitochondrial carrier protein</fullName>
    </recommendedName>
</protein>
<keyword evidence="8" id="KW-0576">Peroxisome</keyword>
<evidence type="ECO:0000256" key="5">
    <source>
        <dbReference type="ARBA" id="ARBA00022737"/>
    </source>
</evidence>
<evidence type="ECO:0000256" key="9">
    <source>
        <dbReference type="PROSITE-ProRule" id="PRU00282"/>
    </source>
</evidence>
<dbReference type="OMA" id="KRATNKH"/>
<comment type="similarity">
    <text evidence="2 10">Belongs to the mitochondrial carrier (TC 2.A.29) family.</text>
</comment>
<dbReference type="eggNOG" id="KOG0769">
    <property type="taxonomic scope" value="Eukaryota"/>
</dbReference>
<dbReference type="AlphaFoldDB" id="D7FNB1"/>
<dbReference type="Proteomes" id="UP000002630">
    <property type="component" value="Linkage Group LG25"/>
</dbReference>
<dbReference type="GO" id="GO:0005778">
    <property type="term" value="C:peroxisomal membrane"/>
    <property type="evidence" value="ECO:0007669"/>
    <property type="project" value="UniProtKB-SubCell"/>
</dbReference>
<dbReference type="GO" id="GO:0015228">
    <property type="term" value="F:coenzyme A transmembrane transporter activity"/>
    <property type="evidence" value="ECO:0007669"/>
    <property type="project" value="TreeGrafter"/>
</dbReference>
<dbReference type="GO" id="GO:0015230">
    <property type="term" value="F:FAD transmembrane transporter activity"/>
    <property type="evidence" value="ECO:0007669"/>
    <property type="project" value="TreeGrafter"/>
</dbReference>
<dbReference type="PROSITE" id="PS50920">
    <property type="entry name" value="SOLCAR"/>
    <property type="match status" value="3"/>
</dbReference>
<dbReference type="EMBL" id="FN649750">
    <property type="protein sequence ID" value="CBJ30168.1"/>
    <property type="molecule type" value="Genomic_DNA"/>
</dbReference>
<evidence type="ECO:0000313" key="13">
    <source>
        <dbReference type="EMBL" id="CBJ30168.1"/>
    </source>
</evidence>
<evidence type="ECO:0000256" key="8">
    <source>
        <dbReference type="ARBA" id="ARBA00023140"/>
    </source>
</evidence>
<dbReference type="OrthoDB" id="10266426at2759"/>
<evidence type="ECO:0000256" key="3">
    <source>
        <dbReference type="ARBA" id="ARBA00022448"/>
    </source>
</evidence>
<evidence type="ECO:0000256" key="12">
    <source>
        <dbReference type="SAM" id="Phobius"/>
    </source>
</evidence>
<dbReference type="PANTHER" id="PTHR45939">
    <property type="entry name" value="PEROXISOMAL MEMBRANE PROTEIN PMP34-RELATED"/>
    <property type="match status" value="1"/>
</dbReference>
<keyword evidence="14" id="KW-1185">Reference proteome</keyword>
<dbReference type="Gene3D" id="1.50.40.10">
    <property type="entry name" value="Mitochondrial carrier domain"/>
    <property type="match status" value="1"/>
</dbReference>
<feature type="region of interest" description="Disordered" evidence="11">
    <location>
        <begin position="272"/>
        <end position="292"/>
    </location>
</feature>
<dbReference type="EMBL" id="FN648275">
    <property type="protein sequence ID" value="CBJ30168.1"/>
    <property type="molecule type" value="Genomic_DNA"/>
</dbReference>
<feature type="repeat" description="Solcar" evidence="9">
    <location>
        <begin position="1"/>
        <end position="76"/>
    </location>
</feature>
<keyword evidence="3 10" id="KW-0813">Transport</keyword>
<name>D7FNB1_ECTSI</name>
<dbReference type="Pfam" id="PF00153">
    <property type="entry name" value="Mito_carr"/>
    <property type="match status" value="3"/>
</dbReference>
<feature type="region of interest" description="Disordered" evidence="11">
    <location>
        <begin position="196"/>
        <end position="230"/>
    </location>
</feature>
<dbReference type="GO" id="GO:0005347">
    <property type="term" value="F:ATP transmembrane transporter activity"/>
    <property type="evidence" value="ECO:0007669"/>
    <property type="project" value="TreeGrafter"/>
</dbReference>